<evidence type="ECO:0000259" key="3">
    <source>
        <dbReference type="PROSITE" id="PS51820"/>
    </source>
</evidence>
<name>A0ABP6ST44_9ACTN</name>
<dbReference type="PANTHER" id="PTHR42715:SF10">
    <property type="entry name" value="BETA-GLUCOSIDASE"/>
    <property type="match status" value="1"/>
</dbReference>
<dbReference type="Gene3D" id="2.60.40.10">
    <property type="entry name" value="Immunoglobulins"/>
    <property type="match status" value="1"/>
</dbReference>
<comment type="caution">
    <text evidence="4">The sequence shown here is derived from an EMBL/GenBank/DDBJ whole genome shotgun (WGS) entry which is preliminary data.</text>
</comment>
<dbReference type="Proteomes" id="UP001501676">
    <property type="component" value="Unassembled WGS sequence"/>
</dbReference>
<gene>
    <name evidence="4" type="ORF">GCM10020369_16250</name>
</gene>
<keyword evidence="2" id="KW-0378">Hydrolase</keyword>
<dbReference type="Pfam" id="PF14310">
    <property type="entry name" value="Fn3-like"/>
    <property type="match status" value="1"/>
</dbReference>
<dbReference type="PROSITE" id="PS51820">
    <property type="entry name" value="PA14"/>
    <property type="match status" value="1"/>
</dbReference>
<proteinExistence type="inferred from homology"/>
<reference evidence="5" key="1">
    <citation type="journal article" date="2019" name="Int. J. Syst. Evol. Microbiol.">
        <title>The Global Catalogue of Microorganisms (GCM) 10K type strain sequencing project: providing services to taxonomists for standard genome sequencing and annotation.</title>
        <authorList>
            <consortium name="The Broad Institute Genomics Platform"/>
            <consortium name="The Broad Institute Genome Sequencing Center for Infectious Disease"/>
            <person name="Wu L."/>
            <person name="Ma J."/>
        </authorList>
    </citation>
    <scope>NUCLEOTIDE SEQUENCE [LARGE SCALE GENOMIC DNA]</scope>
    <source>
        <strain evidence="5">JCM 9458</strain>
    </source>
</reference>
<dbReference type="InterPro" id="IPR036962">
    <property type="entry name" value="Glyco_hydro_3_N_sf"/>
</dbReference>
<dbReference type="PANTHER" id="PTHR42715">
    <property type="entry name" value="BETA-GLUCOSIDASE"/>
    <property type="match status" value="1"/>
</dbReference>
<evidence type="ECO:0000256" key="2">
    <source>
        <dbReference type="ARBA" id="ARBA00022801"/>
    </source>
</evidence>
<organism evidence="4 5">
    <name type="scientific">Cryptosporangium minutisporangium</name>
    <dbReference type="NCBI Taxonomy" id="113569"/>
    <lineage>
        <taxon>Bacteria</taxon>
        <taxon>Bacillati</taxon>
        <taxon>Actinomycetota</taxon>
        <taxon>Actinomycetes</taxon>
        <taxon>Cryptosporangiales</taxon>
        <taxon>Cryptosporangiaceae</taxon>
        <taxon>Cryptosporangium</taxon>
    </lineage>
</organism>
<dbReference type="InterPro" id="IPR036881">
    <property type="entry name" value="Glyco_hydro_3_C_sf"/>
</dbReference>
<dbReference type="EMBL" id="BAAAYN010000010">
    <property type="protein sequence ID" value="GAA3384879.1"/>
    <property type="molecule type" value="Genomic_DNA"/>
</dbReference>
<dbReference type="SUPFAM" id="SSF52279">
    <property type="entry name" value="Beta-D-glucan exohydrolase, C-terminal domain"/>
    <property type="match status" value="1"/>
</dbReference>
<evidence type="ECO:0000313" key="5">
    <source>
        <dbReference type="Proteomes" id="UP001501676"/>
    </source>
</evidence>
<accession>A0ABP6ST44</accession>
<dbReference type="Gene3D" id="3.40.50.1700">
    <property type="entry name" value="Glycoside hydrolase family 3 C-terminal domain"/>
    <property type="match status" value="1"/>
</dbReference>
<feature type="domain" description="PA14" evidence="3">
    <location>
        <begin position="1"/>
        <end position="81"/>
    </location>
</feature>
<evidence type="ECO:0000256" key="1">
    <source>
        <dbReference type="ARBA" id="ARBA00005336"/>
    </source>
</evidence>
<dbReference type="Gene3D" id="3.20.20.300">
    <property type="entry name" value="Glycoside hydrolase, family 3, N-terminal domain"/>
    <property type="match status" value="1"/>
</dbReference>
<dbReference type="SMART" id="SM01217">
    <property type="entry name" value="Fn3_like"/>
    <property type="match status" value="1"/>
</dbReference>
<keyword evidence="5" id="KW-1185">Reference proteome</keyword>
<evidence type="ECO:0000313" key="4">
    <source>
        <dbReference type="EMBL" id="GAA3384879.1"/>
    </source>
</evidence>
<comment type="similarity">
    <text evidence="1">Belongs to the glycosyl hydrolase 3 family.</text>
</comment>
<dbReference type="InterPro" id="IPR026891">
    <property type="entry name" value="Fn3-like"/>
</dbReference>
<dbReference type="InterPro" id="IPR037524">
    <property type="entry name" value="PA14/GLEYA"/>
</dbReference>
<sequence length="349" mass="36209">MLSGSVKVTIGGKTVIDGDRSFSRFQFGPETYPLSGQVPLTAGKAVPITVEYSTVSAQGPGYFGPELHLGWQPTSLIPAAVEAAKKADVAIVYVNQSTGEGMDRDSYDLPGDQNQLIDAVATANPRTVVVLNTPGAVLMPWLSKVQGVLQAWYPGVATGTGPASVLFGDADPGGRLPVSFPASNSQRPVGSSPASYPGTNGTVTYDEDVFVGYQYLRKAGRTPLFPFGYGLSYTTFSRDAVALLPLSGDPASVRLTVKNTGSRAGTDVTQVSAGPLPGSVPTPDRRLVGYAKTTLAAGDSKTITIAIPKRSLSYWDSAADAWVTPKGAVPIYVGSSVSDAKLAGTLSTG</sequence>
<dbReference type="InterPro" id="IPR013783">
    <property type="entry name" value="Ig-like_fold"/>
</dbReference>
<dbReference type="Pfam" id="PF01915">
    <property type="entry name" value="Glyco_hydro_3_C"/>
    <property type="match status" value="1"/>
</dbReference>
<dbReference type="InterPro" id="IPR050288">
    <property type="entry name" value="Cellulose_deg_GH3"/>
</dbReference>
<dbReference type="InterPro" id="IPR002772">
    <property type="entry name" value="Glyco_hydro_3_C"/>
</dbReference>
<protein>
    <recommendedName>
        <fullName evidence="3">PA14 domain-containing protein</fullName>
    </recommendedName>
</protein>